<feature type="compositionally biased region" description="Low complexity" evidence="1">
    <location>
        <begin position="36"/>
        <end position="48"/>
    </location>
</feature>
<feature type="region of interest" description="Disordered" evidence="1">
    <location>
        <begin position="28"/>
        <end position="50"/>
    </location>
</feature>
<keyword evidence="3" id="KW-1185">Reference proteome</keyword>
<reference evidence="2" key="1">
    <citation type="submission" date="2021-06" db="EMBL/GenBank/DDBJ databases">
        <title>Comparative genomics, transcriptomics and evolutionary studies reveal genomic signatures of adaptation to plant cell wall in hemibiotrophic fungi.</title>
        <authorList>
            <consortium name="DOE Joint Genome Institute"/>
            <person name="Baroncelli R."/>
            <person name="Diaz J.F."/>
            <person name="Benocci T."/>
            <person name="Peng M."/>
            <person name="Battaglia E."/>
            <person name="Haridas S."/>
            <person name="Andreopoulos W."/>
            <person name="Labutti K."/>
            <person name="Pangilinan J."/>
            <person name="Floch G.L."/>
            <person name="Makela M.R."/>
            <person name="Henrissat B."/>
            <person name="Grigoriev I.V."/>
            <person name="Crouch J.A."/>
            <person name="De Vries R.P."/>
            <person name="Sukno S.A."/>
            <person name="Thon M.R."/>
        </authorList>
    </citation>
    <scope>NUCLEOTIDE SEQUENCE</scope>
    <source>
        <strain evidence="2">CBS 102054</strain>
    </source>
</reference>
<dbReference type="RefSeq" id="XP_060447715.1">
    <property type="nucleotide sequence ID" value="XM_060582491.1"/>
</dbReference>
<gene>
    <name evidence="2" type="ORF">BDP81DRAFT_196909</name>
</gene>
<dbReference type="AlphaFoldDB" id="A0AAI9ZY60"/>
<name>A0AAI9ZY60_9PEZI</name>
<dbReference type="GeneID" id="85467353"/>
<evidence type="ECO:0000313" key="2">
    <source>
        <dbReference type="EMBL" id="KAK1639108.1"/>
    </source>
</evidence>
<organism evidence="2 3">
    <name type="scientific">Colletotrichum phormii</name>
    <dbReference type="NCBI Taxonomy" id="359342"/>
    <lineage>
        <taxon>Eukaryota</taxon>
        <taxon>Fungi</taxon>
        <taxon>Dikarya</taxon>
        <taxon>Ascomycota</taxon>
        <taxon>Pezizomycotina</taxon>
        <taxon>Sordariomycetes</taxon>
        <taxon>Hypocreomycetidae</taxon>
        <taxon>Glomerellales</taxon>
        <taxon>Glomerellaceae</taxon>
        <taxon>Colletotrichum</taxon>
        <taxon>Colletotrichum acutatum species complex</taxon>
    </lineage>
</organism>
<sequence length="169" mass="17918">MCMALQLSCSALAQSSVSDSHTHTTLLPHPYPQRVSSSHGKSSSESRSFLPLLPDPTPHWVVVCRLPWRGVQRHAMPRPPTFACPAPCCAVCASALLCFALLHFASSSLVRSGPIQSCSSKAIQPALSALQRHDFPDMEHGPGHGLAAALLIGGRRGVAVVITGWLAVP</sequence>
<dbReference type="Proteomes" id="UP001243989">
    <property type="component" value="Unassembled WGS sequence"/>
</dbReference>
<evidence type="ECO:0000256" key="1">
    <source>
        <dbReference type="SAM" id="MobiDB-lite"/>
    </source>
</evidence>
<dbReference type="EMBL" id="JAHMHQ010000006">
    <property type="protein sequence ID" value="KAK1639108.1"/>
    <property type="molecule type" value="Genomic_DNA"/>
</dbReference>
<comment type="caution">
    <text evidence="2">The sequence shown here is derived from an EMBL/GenBank/DDBJ whole genome shotgun (WGS) entry which is preliminary data.</text>
</comment>
<protein>
    <submittedName>
        <fullName evidence="2">Uncharacterized protein</fullName>
    </submittedName>
</protein>
<proteinExistence type="predicted"/>
<evidence type="ECO:0000313" key="3">
    <source>
        <dbReference type="Proteomes" id="UP001243989"/>
    </source>
</evidence>
<accession>A0AAI9ZY60</accession>